<keyword evidence="1" id="KW-1133">Transmembrane helix</keyword>
<dbReference type="Proteomes" id="UP000017133">
    <property type="component" value="Unassembled WGS sequence"/>
</dbReference>
<name>U7R570_PHOTE</name>
<keyword evidence="3" id="KW-1185">Reference proteome</keyword>
<dbReference type="AlphaFoldDB" id="U7R570"/>
<comment type="caution">
    <text evidence="2">The sequence shown here is derived from an EMBL/GenBank/DDBJ whole genome shotgun (WGS) entry which is preliminary data.</text>
</comment>
<feature type="transmembrane region" description="Helical" evidence="1">
    <location>
        <begin position="6"/>
        <end position="23"/>
    </location>
</feature>
<organism evidence="2 3">
    <name type="scientific">Photorhabdus temperata J3</name>
    <dbReference type="NCBI Taxonomy" id="1389415"/>
    <lineage>
        <taxon>Bacteria</taxon>
        <taxon>Pseudomonadati</taxon>
        <taxon>Pseudomonadota</taxon>
        <taxon>Gammaproteobacteria</taxon>
        <taxon>Enterobacterales</taxon>
        <taxon>Morganellaceae</taxon>
        <taxon>Photorhabdus</taxon>
    </lineage>
</organism>
<reference evidence="2 3" key="1">
    <citation type="submission" date="2013-10" db="EMBL/GenBank/DDBJ databases">
        <title>Whole Genome Shotgun Sequence of Photorhabdus temperata J3.</title>
        <authorList>
            <person name="Park G.-S."/>
            <person name="Hong S.-J."/>
            <person name="Shin J.-H."/>
        </authorList>
    </citation>
    <scope>NUCLEOTIDE SEQUENCE [LARGE SCALE GENOMIC DNA]</scope>
    <source>
        <strain evidence="2 3">J3</strain>
    </source>
</reference>
<evidence type="ECO:0000313" key="3">
    <source>
        <dbReference type="Proteomes" id="UP000017133"/>
    </source>
</evidence>
<evidence type="ECO:0000256" key="1">
    <source>
        <dbReference type="SAM" id="Phobius"/>
    </source>
</evidence>
<accession>U7R570</accession>
<proteinExistence type="predicted"/>
<keyword evidence="1" id="KW-0812">Transmembrane</keyword>
<dbReference type="EMBL" id="AXDT01000010">
    <property type="protein sequence ID" value="ERT14968.1"/>
    <property type="molecule type" value="Genomic_DNA"/>
</dbReference>
<feature type="transmembrane region" description="Helical" evidence="1">
    <location>
        <begin position="35"/>
        <end position="54"/>
    </location>
</feature>
<protein>
    <submittedName>
        <fullName evidence="2">Uncharacterized protein</fullName>
    </submittedName>
</protein>
<keyword evidence="1" id="KW-0472">Membrane</keyword>
<sequence>MTLFKSLYFILICNFFSKGNYCYQLIVLFIFKKQYYFIIMALIIIFMFAGDGQTILQFRFYFEMSCLVFIIHFSVHTFVSDFFQNEIVTIEINMSATLNMLTQFLKGYFHANSMLYFHHWKNPG</sequence>
<evidence type="ECO:0000313" key="2">
    <source>
        <dbReference type="EMBL" id="ERT14968.1"/>
    </source>
</evidence>
<gene>
    <name evidence="2" type="ORF">O185_00970</name>
</gene>